<keyword evidence="6" id="KW-0256">Endoplasmic reticulum</keyword>
<comment type="function">
    <text evidence="10">Required for protein translocation and folding in the endoplasmic reticulum (ER). Functions as a nucleotide exchange factor for the ER lumenal chaperone HSPA5.</text>
</comment>
<name>A0A9Q1BFH8_HOLLE</name>
<evidence type="ECO:0000256" key="1">
    <source>
        <dbReference type="ARBA" id="ARBA00004319"/>
    </source>
</evidence>
<accession>A0A9Q1BFH8</accession>
<dbReference type="PANTHER" id="PTHR19316">
    <property type="entry name" value="PROTEIN FOLDING REGULATOR"/>
    <property type="match status" value="1"/>
</dbReference>
<evidence type="ECO:0000256" key="10">
    <source>
        <dbReference type="ARBA" id="ARBA00037748"/>
    </source>
</evidence>
<comment type="similarity">
    <text evidence="2">Belongs to the SIL1 family.</text>
</comment>
<feature type="domain" description="Nucleotide exchange factor Fes1" evidence="12">
    <location>
        <begin position="154"/>
        <end position="230"/>
    </location>
</feature>
<gene>
    <name evidence="13" type="ORF">HOLleu_33523</name>
</gene>
<evidence type="ECO:0000256" key="11">
    <source>
        <dbReference type="SAM" id="SignalP"/>
    </source>
</evidence>
<dbReference type="EMBL" id="JAIZAY010000017">
    <property type="protein sequence ID" value="KAJ8025851.1"/>
    <property type="molecule type" value="Genomic_DNA"/>
</dbReference>
<evidence type="ECO:0000256" key="4">
    <source>
        <dbReference type="ARBA" id="ARBA00022448"/>
    </source>
</evidence>
<dbReference type="GO" id="GO:0005788">
    <property type="term" value="C:endoplasmic reticulum lumen"/>
    <property type="evidence" value="ECO:0007669"/>
    <property type="project" value="UniProtKB-SubCell"/>
</dbReference>
<evidence type="ECO:0000256" key="5">
    <source>
        <dbReference type="ARBA" id="ARBA00022729"/>
    </source>
</evidence>
<feature type="chain" id="PRO_5040503368" description="Nucleotide exchange factor SIL1" evidence="11">
    <location>
        <begin position="29"/>
        <end position="470"/>
    </location>
</feature>
<dbReference type="FunFam" id="1.25.10.10:FF:000148">
    <property type="entry name" value="SIL1 nucleotide exchange factor"/>
    <property type="match status" value="1"/>
</dbReference>
<sequence length="470" mass="53450">MSMKTKLKMFHVVTFLLFLISCYWSVLGKDSTDVILVESSPDEEDGTITTEDGEEQIVDVFEPTKEWKVIKPGQAVPRGLHIRIDLSTGLKEAKLMDENEELEEENVDEKNEDSESTMRYWKDGTKEGIRHSKQKYFTHDELKNAMKLFKANQDDVKDKEAAKKIREKYRSIEEIKEDFEAMELDLETDVEVMTKLIGRYNRSGATVEEKIAALQDLEYYVHQIDNAKDLATIGGLQLIIAGLNDSDDAIRQECAFVLGSAVQSNPHVQVQAVDSGALQLLLQVLSTSQSVPLRKKAMYAISGLLRMFPYAQMKFLELGGLSTFSSLFKGVDPSVVTLKVKAVTLLHDLLVEKQDVFQYDDEGDSVHQLRKEQYKRVDLLPKMLEQNWCQLIPSLLEVPDSDVQEKVLQAMEFLMDPCHHFSQDTEVVQILLKLKRSLQSQMESQASDPDGSYVYDLTVLVDNIMNHLSP</sequence>
<dbReference type="PROSITE" id="PS51257">
    <property type="entry name" value="PROKAR_LIPOPROTEIN"/>
    <property type="match status" value="1"/>
</dbReference>
<dbReference type="GO" id="GO:0015031">
    <property type="term" value="P:protein transport"/>
    <property type="evidence" value="ECO:0007669"/>
    <property type="project" value="UniProtKB-KW"/>
</dbReference>
<dbReference type="SUPFAM" id="SSF48371">
    <property type="entry name" value="ARM repeat"/>
    <property type="match status" value="1"/>
</dbReference>
<evidence type="ECO:0000256" key="3">
    <source>
        <dbReference type="ARBA" id="ARBA00015352"/>
    </source>
</evidence>
<evidence type="ECO:0000256" key="8">
    <source>
        <dbReference type="ARBA" id="ARBA00023010"/>
    </source>
</evidence>
<proteinExistence type="inferred from homology"/>
<dbReference type="PANTHER" id="PTHR19316:SF35">
    <property type="entry name" value="NUCLEOTIDE EXCHANGE FACTOR SIL1"/>
    <property type="match status" value="1"/>
</dbReference>
<evidence type="ECO:0000256" key="9">
    <source>
        <dbReference type="ARBA" id="ARBA00023180"/>
    </source>
</evidence>
<organism evidence="13 14">
    <name type="scientific">Holothuria leucospilota</name>
    <name type="common">Black long sea cucumber</name>
    <name type="synonym">Mertensiothuria leucospilota</name>
    <dbReference type="NCBI Taxonomy" id="206669"/>
    <lineage>
        <taxon>Eukaryota</taxon>
        <taxon>Metazoa</taxon>
        <taxon>Echinodermata</taxon>
        <taxon>Eleutherozoa</taxon>
        <taxon>Echinozoa</taxon>
        <taxon>Holothuroidea</taxon>
        <taxon>Aspidochirotacea</taxon>
        <taxon>Aspidochirotida</taxon>
        <taxon>Holothuriidae</taxon>
        <taxon>Holothuria</taxon>
    </lineage>
</organism>
<keyword evidence="4" id="KW-0813">Transport</keyword>
<reference evidence="13" key="1">
    <citation type="submission" date="2021-10" db="EMBL/GenBank/DDBJ databases">
        <title>Tropical sea cucumber genome reveals ecological adaptation and Cuvierian tubules defense mechanism.</title>
        <authorList>
            <person name="Chen T."/>
        </authorList>
    </citation>
    <scope>NUCLEOTIDE SEQUENCE</scope>
    <source>
        <strain evidence="13">Nanhai2018</strain>
        <tissue evidence="13">Muscle</tissue>
    </source>
</reference>
<dbReference type="InterPro" id="IPR050693">
    <property type="entry name" value="Hsp70_NEF-Inhibitors"/>
</dbReference>
<evidence type="ECO:0000256" key="2">
    <source>
        <dbReference type="ARBA" id="ARBA00010588"/>
    </source>
</evidence>
<feature type="signal peptide" evidence="11">
    <location>
        <begin position="1"/>
        <end position="28"/>
    </location>
</feature>
<dbReference type="InterPro" id="IPR016024">
    <property type="entry name" value="ARM-type_fold"/>
</dbReference>
<evidence type="ECO:0000259" key="12">
    <source>
        <dbReference type="Pfam" id="PF08609"/>
    </source>
</evidence>
<dbReference type="InterPro" id="IPR013918">
    <property type="entry name" value="Nucleotide_exch_fac_Fes1"/>
</dbReference>
<evidence type="ECO:0000256" key="7">
    <source>
        <dbReference type="ARBA" id="ARBA00022927"/>
    </source>
</evidence>
<comment type="caution">
    <text evidence="13">The sequence shown here is derived from an EMBL/GenBank/DDBJ whole genome shotgun (WGS) entry which is preliminary data.</text>
</comment>
<keyword evidence="14" id="KW-1185">Reference proteome</keyword>
<dbReference type="InterPro" id="IPR011989">
    <property type="entry name" value="ARM-like"/>
</dbReference>
<dbReference type="OrthoDB" id="448649at2759"/>
<dbReference type="Gene3D" id="1.25.10.10">
    <property type="entry name" value="Leucine-rich Repeat Variant"/>
    <property type="match status" value="1"/>
</dbReference>
<keyword evidence="7" id="KW-0653">Protein transport</keyword>
<keyword evidence="5 11" id="KW-0732">Signal</keyword>
<dbReference type="AlphaFoldDB" id="A0A9Q1BFH8"/>
<dbReference type="Proteomes" id="UP001152320">
    <property type="component" value="Chromosome 17"/>
</dbReference>
<dbReference type="GO" id="GO:0000774">
    <property type="term" value="F:adenyl-nucleotide exchange factor activity"/>
    <property type="evidence" value="ECO:0007669"/>
    <property type="project" value="TreeGrafter"/>
</dbReference>
<evidence type="ECO:0000313" key="13">
    <source>
        <dbReference type="EMBL" id="KAJ8025851.1"/>
    </source>
</evidence>
<keyword evidence="8" id="KW-0811">Translocation</keyword>
<evidence type="ECO:0000313" key="14">
    <source>
        <dbReference type="Proteomes" id="UP001152320"/>
    </source>
</evidence>
<protein>
    <recommendedName>
        <fullName evidence="3">Nucleotide exchange factor SIL1</fullName>
    </recommendedName>
</protein>
<evidence type="ECO:0000256" key="6">
    <source>
        <dbReference type="ARBA" id="ARBA00022824"/>
    </source>
</evidence>
<comment type="subcellular location">
    <subcellularLocation>
        <location evidence="1">Endoplasmic reticulum lumen</location>
    </subcellularLocation>
</comment>
<keyword evidence="9" id="KW-0325">Glycoprotein</keyword>
<dbReference type="Pfam" id="PF08609">
    <property type="entry name" value="Fes1"/>
    <property type="match status" value="1"/>
</dbReference>